<evidence type="ECO:0000313" key="3">
    <source>
        <dbReference type="Proteomes" id="UP001156441"/>
    </source>
</evidence>
<organism evidence="2 3">
    <name type="scientific">Actinophytocola gossypii</name>
    <dbReference type="NCBI Taxonomy" id="2812003"/>
    <lineage>
        <taxon>Bacteria</taxon>
        <taxon>Bacillati</taxon>
        <taxon>Actinomycetota</taxon>
        <taxon>Actinomycetes</taxon>
        <taxon>Pseudonocardiales</taxon>
        <taxon>Pseudonocardiaceae</taxon>
    </lineage>
</organism>
<dbReference type="EMBL" id="JAFFZE010000004">
    <property type="protein sequence ID" value="MCT2582197.1"/>
    <property type="molecule type" value="Genomic_DNA"/>
</dbReference>
<keyword evidence="1" id="KW-0472">Membrane</keyword>
<keyword evidence="1" id="KW-1133">Transmembrane helix</keyword>
<feature type="transmembrane region" description="Helical" evidence="1">
    <location>
        <begin position="117"/>
        <end position="140"/>
    </location>
</feature>
<name>A0ABT2J2V5_9PSEU</name>
<dbReference type="Proteomes" id="UP001156441">
    <property type="component" value="Unassembled WGS sequence"/>
</dbReference>
<feature type="transmembrane region" description="Helical" evidence="1">
    <location>
        <begin position="152"/>
        <end position="181"/>
    </location>
</feature>
<accession>A0ABT2J2V5</accession>
<dbReference type="RefSeq" id="WP_260189544.1">
    <property type="nucleotide sequence ID" value="NZ_JAFFZE010000004.1"/>
</dbReference>
<gene>
    <name evidence="2" type="ORF">JT362_03535</name>
</gene>
<protein>
    <submittedName>
        <fullName evidence="2">Uncharacterized protein</fullName>
    </submittedName>
</protein>
<reference evidence="2 3" key="1">
    <citation type="submission" date="2021-02" db="EMBL/GenBank/DDBJ databases">
        <title>Actinophytocola xerophila sp. nov., isolated from soil of cotton cropping field.</title>
        <authorList>
            <person name="Huang R."/>
            <person name="Chen X."/>
            <person name="Ge X."/>
            <person name="Liu W."/>
        </authorList>
    </citation>
    <scope>NUCLEOTIDE SEQUENCE [LARGE SCALE GENOMIC DNA]</scope>
    <source>
        <strain evidence="2 3">S1-96</strain>
    </source>
</reference>
<feature type="transmembrane region" description="Helical" evidence="1">
    <location>
        <begin position="49"/>
        <end position="69"/>
    </location>
</feature>
<feature type="transmembrane region" description="Helical" evidence="1">
    <location>
        <begin position="7"/>
        <end position="29"/>
    </location>
</feature>
<evidence type="ECO:0000313" key="2">
    <source>
        <dbReference type="EMBL" id="MCT2582197.1"/>
    </source>
</evidence>
<comment type="caution">
    <text evidence="2">The sequence shown here is derived from an EMBL/GenBank/DDBJ whole genome shotgun (WGS) entry which is preliminary data.</text>
</comment>
<keyword evidence="3" id="KW-1185">Reference proteome</keyword>
<sequence length="184" mass="18854">MDVRPNVVPVVGVLVGLCCLGFALVNVVFEVTGHFDRGRYAEYSSAFSVLNWLVVVLKVAGAAVALLSVARRPWPVPAAVVTVSLWGAFATLAGYALGSVAEAVGMAVGLTGTVDGIDLAGIVYVLFFLLVAAGFGVLAVSYSRRHGTRRRLAVLGVLGGPVLLGLVLVAVPALLAAVGLMPSP</sequence>
<evidence type="ECO:0000256" key="1">
    <source>
        <dbReference type="SAM" id="Phobius"/>
    </source>
</evidence>
<proteinExistence type="predicted"/>
<feature type="transmembrane region" description="Helical" evidence="1">
    <location>
        <begin position="76"/>
        <end position="97"/>
    </location>
</feature>
<keyword evidence="1" id="KW-0812">Transmembrane</keyword>